<dbReference type="AlphaFoldDB" id="A0A1M5HV13"/>
<proteinExistence type="inferred from homology"/>
<reference evidence="5 6" key="1">
    <citation type="submission" date="2016-11" db="EMBL/GenBank/DDBJ databases">
        <authorList>
            <person name="Jaros S."/>
            <person name="Januszkiewicz K."/>
            <person name="Wedrychowicz H."/>
        </authorList>
    </citation>
    <scope>NUCLEOTIDE SEQUENCE [LARGE SCALE GENOMIC DNA]</scope>
    <source>
        <strain evidence="5 6">GAS138</strain>
    </source>
</reference>
<dbReference type="EMBL" id="LT670817">
    <property type="protein sequence ID" value="SHG19737.1"/>
    <property type="molecule type" value="Genomic_DNA"/>
</dbReference>
<dbReference type="PANTHER" id="PTHR47235">
    <property type="entry name" value="BLR6548 PROTEIN"/>
    <property type="match status" value="1"/>
</dbReference>
<evidence type="ECO:0000259" key="4">
    <source>
        <dbReference type="Pfam" id="PF13458"/>
    </source>
</evidence>
<protein>
    <submittedName>
        <fullName evidence="5">ABC-type branched-chain amino acid transport system, substrate-binding protein</fullName>
    </submittedName>
</protein>
<evidence type="ECO:0000256" key="2">
    <source>
        <dbReference type="ARBA" id="ARBA00022729"/>
    </source>
</evidence>
<dbReference type="OrthoDB" id="9770729at2"/>
<feature type="domain" description="Leucine-binding protein" evidence="4">
    <location>
        <begin position="33"/>
        <end position="385"/>
    </location>
</feature>
<organism evidence="5 6">
    <name type="scientific">Bradyrhizobium erythrophlei</name>
    <dbReference type="NCBI Taxonomy" id="1437360"/>
    <lineage>
        <taxon>Bacteria</taxon>
        <taxon>Pseudomonadati</taxon>
        <taxon>Pseudomonadota</taxon>
        <taxon>Alphaproteobacteria</taxon>
        <taxon>Hyphomicrobiales</taxon>
        <taxon>Nitrobacteraceae</taxon>
        <taxon>Bradyrhizobium</taxon>
    </lineage>
</organism>
<comment type="similarity">
    <text evidence="1">Belongs to the leucine-binding protein family.</text>
</comment>
<feature type="chain" id="PRO_5013042007" evidence="3">
    <location>
        <begin position="24"/>
        <end position="401"/>
    </location>
</feature>
<evidence type="ECO:0000256" key="1">
    <source>
        <dbReference type="ARBA" id="ARBA00010062"/>
    </source>
</evidence>
<evidence type="ECO:0000313" key="5">
    <source>
        <dbReference type="EMBL" id="SHG19737.1"/>
    </source>
</evidence>
<dbReference type="CDD" id="cd06343">
    <property type="entry name" value="PBP1_ABC_ligand_binding-like"/>
    <property type="match status" value="1"/>
</dbReference>
<dbReference type="PANTHER" id="PTHR47235:SF1">
    <property type="entry name" value="BLR6548 PROTEIN"/>
    <property type="match status" value="1"/>
</dbReference>
<evidence type="ECO:0000313" key="6">
    <source>
        <dbReference type="Proteomes" id="UP000189796"/>
    </source>
</evidence>
<evidence type="ECO:0000256" key="3">
    <source>
        <dbReference type="SAM" id="SignalP"/>
    </source>
</evidence>
<dbReference type="Proteomes" id="UP000189796">
    <property type="component" value="Chromosome I"/>
</dbReference>
<dbReference type="SUPFAM" id="SSF53822">
    <property type="entry name" value="Periplasmic binding protein-like I"/>
    <property type="match status" value="1"/>
</dbReference>
<dbReference type="InterPro" id="IPR028081">
    <property type="entry name" value="Leu-bd"/>
</dbReference>
<accession>A0A1M5HV13</accession>
<keyword evidence="2 3" id="KW-0732">Signal</keyword>
<sequence>MSIKFGFAAACVVTSLLVSPALAADEPGVTATEIKVGGIFPFSGPASSIGLVGKGVVAYVQSINDRGGINGRKINYIAMDDAYSPPKAVEHARKLIESDEVSFIFSQLGTPGNSATAKYLKGKGVPSIAIVSGSSKFTDIVEYPLTTTGLVSYQTEGRIYAKFLDNALPGAKYAILFQNDDLGKDYVSAFKSFLKGEFDKRVVTAAYDVTEPTVDSQVVNLKSSGAEALFIAGTPKFAAQAIRKAAEIGWKAKIIINFPSGSIGGTLKPAGLENSTGVIVGTINKDPTDAKWNDDEGVRAYKAFFAKYLQGADFENTSYLTGYMQGMILEAILKQCGNDLSRKNIVKQAKSLSHVVLPTAFPGIEVNTSGSSNMIWSQMQLQRWSGSSWAPFGGVLDASSE</sequence>
<dbReference type="Gene3D" id="3.40.50.2300">
    <property type="match status" value="2"/>
</dbReference>
<feature type="signal peptide" evidence="3">
    <location>
        <begin position="1"/>
        <end position="23"/>
    </location>
</feature>
<dbReference type="Pfam" id="PF13458">
    <property type="entry name" value="Peripla_BP_6"/>
    <property type="match status" value="1"/>
</dbReference>
<name>A0A1M5HV13_9BRAD</name>
<dbReference type="RefSeq" id="WP_079599975.1">
    <property type="nucleotide sequence ID" value="NZ_LT670817.1"/>
</dbReference>
<dbReference type="InterPro" id="IPR028082">
    <property type="entry name" value="Peripla_BP_I"/>
</dbReference>
<gene>
    <name evidence="5" type="ORF">SAMN05443248_0650</name>
</gene>